<name>A0ABQ2KCS5_9NOCA</name>
<evidence type="ECO:0000256" key="1">
    <source>
        <dbReference type="ARBA" id="ARBA00008791"/>
    </source>
</evidence>
<dbReference type="Pfam" id="PF00582">
    <property type="entry name" value="Usp"/>
    <property type="match status" value="1"/>
</dbReference>
<dbReference type="PRINTS" id="PR01438">
    <property type="entry name" value="UNVRSLSTRESS"/>
</dbReference>
<proteinExistence type="inferred from homology"/>
<keyword evidence="4" id="KW-1185">Reference proteome</keyword>
<dbReference type="SUPFAM" id="SSF52402">
    <property type="entry name" value="Adenine nucleotide alpha hydrolases-like"/>
    <property type="match status" value="2"/>
</dbReference>
<accession>A0ABQ2KCS5</accession>
<evidence type="ECO:0000313" key="4">
    <source>
        <dbReference type="Proteomes" id="UP000658127"/>
    </source>
</evidence>
<evidence type="ECO:0000259" key="2">
    <source>
        <dbReference type="Pfam" id="PF00582"/>
    </source>
</evidence>
<dbReference type="EMBL" id="BMNE01000003">
    <property type="protein sequence ID" value="GGN79320.1"/>
    <property type="molecule type" value="Genomic_DNA"/>
</dbReference>
<dbReference type="Proteomes" id="UP000658127">
    <property type="component" value="Unassembled WGS sequence"/>
</dbReference>
<evidence type="ECO:0000313" key="3">
    <source>
        <dbReference type="EMBL" id="GGN79320.1"/>
    </source>
</evidence>
<dbReference type="InterPro" id="IPR014729">
    <property type="entry name" value="Rossmann-like_a/b/a_fold"/>
</dbReference>
<comment type="caution">
    <text evidence="3">The sequence shown here is derived from an EMBL/GenBank/DDBJ whole genome shotgun (WGS) entry which is preliminary data.</text>
</comment>
<gene>
    <name evidence="3" type="ORF">GCM10011610_27630</name>
</gene>
<protein>
    <submittedName>
        <fullName evidence="3">Universal stress protein</fullName>
    </submittedName>
</protein>
<dbReference type="InterPro" id="IPR006016">
    <property type="entry name" value="UspA"/>
</dbReference>
<reference evidence="4" key="1">
    <citation type="journal article" date="2019" name="Int. J. Syst. Evol. Microbiol.">
        <title>The Global Catalogue of Microorganisms (GCM) 10K type strain sequencing project: providing services to taxonomists for standard genome sequencing and annotation.</title>
        <authorList>
            <consortium name="The Broad Institute Genomics Platform"/>
            <consortium name="The Broad Institute Genome Sequencing Center for Infectious Disease"/>
            <person name="Wu L."/>
            <person name="Ma J."/>
        </authorList>
    </citation>
    <scope>NUCLEOTIDE SEQUENCE [LARGE SCALE GENOMIC DNA]</scope>
    <source>
        <strain evidence="4">CGMCC 4.7329</strain>
    </source>
</reference>
<organism evidence="3 4">
    <name type="scientific">Nocardia rhizosphaerihabitans</name>
    <dbReference type="NCBI Taxonomy" id="1691570"/>
    <lineage>
        <taxon>Bacteria</taxon>
        <taxon>Bacillati</taxon>
        <taxon>Actinomycetota</taxon>
        <taxon>Actinomycetes</taxon>
        <taxon>Mycobacteriales</taxon>
        <taxon>Nocardiaceae</taxon>
        <taxon>Nocardia</taxon>
    </lineage>
</organism>
<dbReference type="Gene3D" id="3.40.50.620">
    <property type="entry name" value="HUPs"/>
    <property type="match status" value="2"/>
</dbReference>
<dbReference type="PANTHER" id="PTHR46268:SF6">
    <property type="entry name" value="UNIVERSAL STRESS PROTEIN UP12"/>
    <property type="match status" value="1"/>
</dbReference>
<dbReference type="PANTHER" id="PTHR46268">
    <property type="entry name" value="STRESS RESPONSE PROTEIN NHAX"/>
    <property type="match status" value="1"/>
</dbReference>
<dbReference type="InterPro" id="IPR006015">
    <property type="entry name" value="Universal_stress_UspA"/>
</dbReference>
<feature type="domain" description="UspA" evidence="2">
    <location>
        <begin position="19"/>
        <end position="145"/>
    </location>
</feature>
<comment type="similarity">
    <text evidence="1">Belongs to the universal stress protein A family.</text>
</comment>
<sequence>MSQITIEGDDRRLTAPPPVVAGVDGSPTAIRAAQWAAIVAAARQAPLLLVHVVGRHRFAPTNTEVLDNARQAVVHRWAQTAQTPAPAITTLTLRGDPATRLIGLSATASEVVLGSVGAGSLARAKLGSVATTVAASSHSPVAVIRPLHSGAAAVGPIVVITEPTDKGASQALSAGLRTAAERRGDVVVVNITRPSTRASTPGTDDEIGVLLAERRNRFPSVKTRLVTYFGHPRTAVEKFSATAQLVVVSRGRRQLWPHLHGAAHTALYHARSAVVVVPEQVGMPTVIGRSHRHHRLEIADDATANR</sequence>
<dbReference type="RefSeq" id="WP_189027939.1">
    <property type="nucleotide sequence ID" value="NZ_BMNE01000003.1"/>
</dbReference>